<evidence type="ECO:0000313" key="3">
    <source>
        <dbReference type="EMBL" id="SHH93357.1"/>
    </source>
</evidence>
<feature type="chain" id="PRO_5011957465" description="Nickel transport protein" evidence="2">
    <location>
        <begin position="28"/>
        <end position="219"/>
    </location>
</feature>
<dbReference type="EMBL" id="FQXS01000016">
    <property type="protein sequence ID" value="SHH93357.1"/>
    <property type="molecule type" value="Genomic_DNA"/>
</dbReference>
<proteinExistence type="predicted"/>
<dbReference type="STRING" id="1121409.SAMN02745124_02653"/>
<dbReference type="Proteomes" id="UP000184139">
    <property type="component" value="Unassembled WGS sequence"/>
</dbReference>
<sequence>MKHCKQHLVTLLTAAAIIAGTALSAQAHFPWINMEDSALTAGRNLKWTVGWGHRFPLSGLMRADGVGNMAVIGPNGSGTIGAIVDRNTSCAFFSYDDGEPMGYVKVSVTAPGLDQPFQSGATDRNGLFCFAPDRDGHWLVTANDGMGHQHKLTVTVSDLLGDAPTVTTTADPAVSGGDRTSRILAGLGIIFGLTGLLGWYLARRPVTAAGQHDKKAHQP</sequence>
<organism evidence="3 4">
    <name type="scientific">Desulfofustis glycolicus DSM 9705</name>
    <dbReference type="NCBI Taxonomy" id="1121409"/>
    <lineage>
        <taxon>Bacteria</taxon>
        <taxon>Pseudomonadati</taxon>
        <taxon>Thermodesulfobacteriota</taxon>
        <taxon>Desulfobulbia</taxon>
        <taxon>Desulfobulbales</taxon>
        <taxon>Desulfocapsaceae</taxon>
        <taxon>Desulfofustis</taxon>
    </lineage>
</organism>
<accession>A0A1M5X0I2</accession>
<dbReference type="AlphaFoldDB" id="A0A1M5X0I2"/>
<dbReference type="OrthoDB" id="9815598at2"/>
<protein>
    <recommendedName>
        <fullName evidence="5">Nickel transport protein</fullName>
    </recommendedName>
</protein>
<dbReference type="RefSeq" id="WP_073376774.1">
    <property type="nucleotide sequence ID" value="NZ_FQXS01000016.1"/>
</dbReference>
<keyword evidence="4" id="KW-1185">Reference proteome</keyword>
<gene>
    <name evidence="3" type="ORF">SAMN02745124_02653</name>
</gene>
<keyword evidence="1" id="KW-0472">Membrane</keyword>
<evidence type="ECO:0000313" key="4">
    <source>
        <dbReference type="Proteomes" id="UP000184139"/>
    </source>
</evidence>
<keyword evidence="1" id="KW-0812">Transmembrane</keyword>
<reference evidence="3 4" key="1">
    <citation type="submission" date="2016-11" db="EMBL/GenBank/DDBJ databases">
        <authorList>
            <person name="Jaros S."/>
            <person name="Januszkiewicz K."/>
            <person name="Wedrychowicz H."/>
        </authorList>
    </citation>
    <scope>NUCLEOTIDE SEQUENCE [LARGE SCALE GENOMIC DNA]</scope>
    <source>
        <strain evidence="3 4">DSM 9705</strain>
    </source>
</reference>
<keyword evidence="2" id="KW-0732">Signal</keyword>
<evidence type="ECO:0000256" key="2">
    <source>
        <dbReference type="SAM" id="SignalP"/>
    </source>
</evidence>
<evidence type="ECO:0000256" key="1">
    <source>
        <dbReference type="SAM" id="Phobius"/>
    </source>
</evidence>
<name>A0A1M5X0I2_9BACT</name>
<keyword evidence="1" id="KW-1133">Transmembrane helix</keyword>
<feature type="signal peptide" evidence="2">
    <location>
        <begin position="1"/>
        <end position="27"/>
    </location>
</feature>
<feature type="transmembrane region" description="Helical" evidence="1">
    <location>
        <begin position="183"/>
        <end position="202"/>
    </location>
</feature>
<evidence type="ECO:0008006" key="5">
    <source>
        <dbReference type="Google" id="ProtNLM"/>
    </source>
</evidence>